<accession>X1KMP3</accession>
<dbReference type="AlphaFoldDB" id="X1KMP3"/>
<protein>
    <submittedName>
        <fullName evidence="1">Uncharacterized protein</fullName>
    </submittedName>
</protein>
<feature type="non-terminal residue" evidence="1">
    <location>
        <position position="51"/>
    </location>
</feature>
<reference evidence="1" key="1">
    <citation type="journal article" date="2014" name="Front. Microbiol.">
        <title>High frequency of phylogenetically diverse reductive dehalogenase-homologous genes in deep subseafloor sedimentary metagenomes.</title>
        <authorList>
            <person name="Kawai M."/>
            <person name="Futagami T."/>
            <person name="Toyoda A."/>
            <person name="Takaki Y."/>
            <person name="Nishi S."/>
            <person name="Hori S."/>
            <person name="Arai W."/>
            <person name="Tsubouchi T."/>
            <person name="Morono Y."/>
            <person name="Uchiyama I."/>
            <person name="Ito T."/>
            <person name="Fujiyama A."/>
            <person name="Inagaki F."/>
            <person name="Takami H."/>
        </authorList>
    </citation>
    <scope>NUCLEOTIDE SEQUENCE</scope>
    <source>
        <strain evidence="1">Expedition CK06-06</strain>
    </source>
</reference>
<feature type="non-terminal residue" evidence="1">
    <location>
        <position position="1"/>
    </location>
</feature>
<evidence type="ECO:0000313" key="1">
    <source>
        <dbReference type="EMBL" id="GAH91409.1"/>
    </source>
</evidence>
<dbReference type="EMBL" id="BARU01049214">
    <property type="protein sequence ID" value="GAH91409.1"/>
    <property type="molecule type" value="Genomic_DNA"/>
</dbReference>
<comment type="caution">
    <text evidence="1">The sequence shown here is derived from an EMBL/GenBank/DDBJ whole genome shotgun (WGS) entry which is preliminary data.</text>
</comment>
<proteinExistence type="predicted"/>
<sequence>HAPTLAEVPVGLHQIRLLLEELGELAKAIEQKSLLRIADGVIDLLGVTFGV</sequence>
<name>X1KMP3_9ZZZZ</name>
<gene>
    <name evidence="1" type="ORF">S03H2_72614</name>
</gene>
<organism evidence="1">
    <name type="scientific">marine sediment metagenome</name>
    <dbReference type="NCBI Taxonomy" id="412755"/>
    <lineage>
        <taxon>unclassified sequences</taxon>
        <taxon>metagenomes</taxon>
        <taxon>ecological metagenomes</taxon>
    </lineage>
</organism>